<feature type="transmembrane region" description="Helical" evidence="6">
    <location>
        <begin position="35"/>
        <end position="62"/>
    </location>
</feature>
<feature type="transmembrane region" description="Helical" evidence="6">
    <location>
        <begin position="127"/>
        <end position="147"/>
    </location>
</feature>
<comment type="caution">
    <text evidence="8">The sequence shown here is derived from an EMBL/GenBank/DDBJ whole genome shotgun (WGS) entry which is preliminary data.</text>
</comment>
<dbReference type="PANTHER" id="PTHR40077:SF1">
    <property type="entry name" value="MEMBRANE PROTEIN"/>
    <property type="match status" value="1"/>
</dbReference>
<organism evidence="8 9">
    <name type="scientific">Serinibacter arcticus</name>
    <dbReference type="NCBI Taxonomy" id="1655435"/>
    <lineage>
        <taxon>Bacteria</taxon>
        <taxon>Bacillati</taxon>
        <taxon>Actinomycetota</taxon>
        <taxon>Actinomycetes</taxon>
        <taxon>Micrococcales</taxon>
        <taxon>Beutenbergiaceae</taxon>
        <taxon>Serinibacter</taxon>
    </lineage>
</organism>
<dbReference type="RefSeq" id="WP_109227951.1">
    <property type="nucleotide sequence ID" value="NZ_PYHR01000002.1"/>
</dbReference>
<reference evidence="8 9" key="1">
    <citation type="submission" date="2018-03" db="EMBL/GenBank/DDBJ databases">
        <title>Genome assembly of novel Miniimonas species PCH200.</title>
        <authorList>
            <person name="Thakur V."/>
            <person name="Kumar V."/>
            <person name="Singh D."/>
        </authorList>
    </citation>
    <scope>NUCLEOTIDE SEQUENCE [LARGE SCALE GENOMIC DNA]</scope>
    <source>
        <strain evidence="8 9">PCH200</strain>
    </source>
</reference>
<evidence type="ECO:0000256" key="5">
    <source>
        <dbReference type="ARBA" id="ARBA00023136"/>
    </source>
</evidence>
<evidence type="ECO:0000256" key="4">
    <source>
        <dbReference type="ARBA" id="ARBA00022989"/>
    </source>
</evidence>
<evidence type="ECO:0000256" key="3">
    <source>
        <dbReference type="ARBA" id="ARBA00022692"/>
    </source>
</evidence>
<evidence type="ECO:0000259" key="7">
    <source>
        <dbReference type="Pfam" id="PF12823"/>
    </source>
</evidence>
<dbReference type="Proteomes" id="UP000245166">
    <property type="component" value="Unassembled WGS sequence"/>
</dbReference>
<comment type="subcellular location">
    <subcellularLocation>
        <location evidence="1">Cell membrane</location>
        <topology evidence="1">Multi-pass membrane protein</topology>
    </subcellularLocation>
</comment>
<proteinExistence type="predicted"/>
<accession>A0A2U1ZRG7</accession>
<feature type="transmembrane region" description="Helical" evidence="6">
    <location>
        <begin position="7"/>
        <end position="29"/>
    </location>
</feature>
<dbReference type="AlphaFoldDB" id="A0A2U1ZRG7"/>
<keyword evidence="3 6" id="KW-0812">Transmembrane</keyword>
<evidence type="ECO:0000313" key="9">
    <source>
        <dbReference type="Proteomes" id="UP000245166"/>
    </source>
</evidence>
<keyword evidence="2" id="KW-1003">Cell membrane</keyword>
<dbReference type="NCBIfam" id="TIGR03954">
    <property type="entry name" value="integ_memb_HG"/>
    <property type="match status" value="1"/>
</dbReference>
<evidence type="ECO:0000256" key="6">
    <source>
        <dbReference type="SAM" id="Phobius"/>
    </source>
</evidence>
<dbReference type="GO" id="GO:0005886">
    <property type="term" value="C:plasma membrane"/>
    <property type="evidence" value="ECO:0007669"/>
    <property type="project" value="UniProtKB-SubCell"/>
</dbReference>
<keyword evidence="5 6" id="KW-0472">Membrane</keyword>
<dbReference type="PANTHER" id="PTHR40077">
    <property type="entry name" value="MEMBRANE PROTEIN-RELATED"/>
    <property type="match status" value="1"/>
</dbReference>
<evidence type="ECO:0000313" key="8">
    <source>
        <dbReference type="EMBL" id="PWD49568.1"/>
    </source>
</evidence>
<keyword evidence="9" id="KW-1185">Reference proteome</keyword>
<dbReference type="Pfam" id="PF12823">
    <property type="entry name" value="DUF3817"/>
    <property type="match status" value="1"/>
</dbReference>
<keyword evidence="4 6" id="KW-1133">Transmembrane helix</keyword>
<sequence length="160" mass="17315">MFRTPRALFRALALAEMVSWTLLIGGMILRATADLRIAVTIGGAIHGFVFLAYATTALLVALNQRWSLGTSALAVGAAVVPYATLPTEIALDRRGKLAGAWRREVSDHPRDSRWHDRALRWTLRHPVQLGAVLAFLVVAAYVVLLVVGPPGGRDEALALL</sequence>
<dbReference type="EMBL" id="PYHR01000002">
    <property type="protein sequence ID" value="PWD49568.1"/>
    <property type="molecule type" value="Genomic_DNA"/>
</dbReference>
<feature type="domain" description="DUF3817" evidence="7">
    <location>
        <begin position="8"/>
        <end position="92"/>
    </location>
</feature>
<dbReference type="InterPro" id="IPR023845">
    <property type="entry name" value="DUF3817_TM"/>
</dbReference>
<evidence type="ECO:0000256" key="2">
    <source>
        <dbReference type="ARBA" id="ARBA00022475"/>
    </source>
</evidence>
<dbReference type="OrthoDB" id="3396203at2"/>
<protein>
    <submittedName>
        <fullName evidence="8">DUF3817 domain-containing protein</fullName>
    </submittedName>
</protein>
<name>A0A2U1ZRG7_9MICO</name>
<evidence type="ECO:0000256" key="1">
    <source>
        <dbReference type="ARBA" id="ARBA00004651"/>
    </source>
</evidence>
<gene>
    <name evidence="8" type="ORF">C8046_01400</name>
</gene>